<dbReference type="InterPro" id="IPR003018">
    <property type="entry name" value="GAF"/>
</dbReference>
<dbReference type="SMART" id="SM00382">
    <property type="entry name" value="AAA"/>
    <property type="match status" value="1"/>
</dbReference>
<keyword evidence="5" id="KW-0804">Transcription</keyword>
<evidence type="ECO:0000313" key="7">
    <source>
        <dbReference type="EMBL" id="PIH03225.1"/>
    </source>
</evidence>
<keyword evidence="1" id="KW-0547">Nucleotide-binding</keyword>
<dbReference type="InterPro" id="IPR029016">
    <property type="entry name" value="GAF-like_dom_sf"/>
</dbReference>
<evidence type="ECO:0000313" key="8">
    <source>
        <dbReference type="Proteomes" id="UP000231322"/>
    </source>
</evidence>
<dbReference type="PANTHER" id="PTHR32071:SF57">
    <property type="entry name" value="C4-DICARBOXYLATE TRANSPORT TRANSCRIPTIONAL REGULATORY PROTEIN DCTD"/>
    <property type="match status" value="1"/>
</dbReference>
<dbReference type="InterPro" id="IPR025943">
    <property type="entry name" value="Sigma_54_int_dom_ATP-bd_2"/>
</dbReference>
<dbReference type="Gene3D" id="1.10.8.60">
    <property type="match status" value="1"/>
</dbReference>
<keyword evidence="4" id="KW-0238">DNA-binding</keyword>
<dbReference type="InterPro" id="IPR009057">
    <property type="entry name" value="Homeodomain-like_sf"/>
</dbReference>
<feature type="domain" description="Sigma-54 factor interaction" evidence="6">
    <location>
        <begin position="335"/>
        <end position="565"/>
    </location>
</feature>
<dbReference type="Gene3D" id="3.40.50.300">
    <property type="entry name" value="P-loop containing nucleotide triphosphate hydrolases"/>
    <property type="match status" value="1"/>
</dbReference>
<organism evidence="7 8">
    <name type="scientific">Clostridium combesii</name>
    <dbReference type="NCBI Taxonomy" id="39481"/>
    <lineage>
        <taxon>Bacteria</taxon>
        <taxon>Bacillati</taxon>
        <taxon>Bacillota</taxon>
        <taxon>Clostridia</taxon>
        <taxon>Eubacteriales</taxon>
        <taxon>Clostridiaceae</taxon>
        <taxon>Clostridium</taxon>
    </lineage>
</organism>
<proteinExistence type="predicted"/>
<dbReference type="GO" id="GO:0043565">
    <property type="term" value="F:sequence-specific DNA binding"/>
    <property type="evidence" value="ECO:0007669"/>
    <property type="project" value="InterPro"/>
</dbReference>
<dbReference type="InterPro" id="IPR025662">
    <property type="entry name" value="Sigma_54_int_dom_ATP-bd_1"/>
</dbReference>
<evidence type="ECO:0000259" key="6">
    <source>
        <dbReference type="PROSITE" id="PS50045"/>
    </source>
</evidence>
<dbReference type="PROSITE" id="PS00675">
    <property type="entry name" value="SIGMA54_INTERACT_1"/>
    <property type="match status" value="1"/>
</dbReference>
<dbReference type="EMBL" id="PEIK01000012">
    <property type="protein sequence ID" value="PIH03225.1"/>
    <property type="molecule type" value="Genomic_DNA"/>
</dbReference>
<dbReference type="PROSITE" id="PS00676">
    <property type="entry name" value="SIGMA54_INTERACT_2"/>
    <property type="match status" value="1"/>
</dbReference>
<dbReference type="Gene3D" id="3.30.450.20">
    <property type="entry name" value="PAS domain"/>
    <property type="match status" value="1"/>
</dbReference>
<dbReference type="PROSITE" id="PS00688">
    <property type="entry name" value="SIGMA54_INTERACT_3"/>
    <property type="match status" value="1"/>
</dbReference>
<dbReference type="SUPFAM" id="SSF55785">
    <property type="entry name" value="PYP-like sensor domain (PAS domain)"/>
    <property type="match status" value="1"/>
</dbReference>
<name>A0A2G7HDQ0_9CLOT</name>
<evidence type="ECO:0000256" key="3">
    <source>
        <dbReference type="ARBA" id="ARBA00023015"/>
    </source>
</evidence>
<dbReference type="Pfam" id="PF01590">
    <property type="entry name" value="GAF"/>
    <property type="match status" value="1"/>
</dbReference>
<dbReference type="FunFam" id="3.40.50.300:FF:000006">
    <property type="entry name" value="DNA-binding transcriptional regulator NtrC"/>
    <property type="match status" value="1"/>
</dbReference>
<keyword evidence="8" id="KW-1185">Reference proteome</keyword>
<dbReference type="Proteomes" id="UP000231322">
    <property type="component" value="Unassembled WGS sequence"/>
</dbReference>
<dbReference type="PROSITE" id="PS50045">
    <property type="entry name" value="SIGMA54_INTERACT_4"/>
    <property type="match status" value="1"/>
</dbReference>
<dbReference type="PRINTS" id="PR01590">
    <property type="entry name" value="HTHFIS"/>
</dbReference>
<dbReference type="SUPFAM" id="SSF55781">
    <property type="entry name" value="GAF domain-like"/>
    <property type="match status" value="1"/>
</dbReference>
<dbReference type="InterPro" id="IPR058031">
    <property type="entry name" value="AAA_lid_NorR"/>
</dbReference>
<dbReference type="Pfam" id="PF13188">
    <property type="entry name" value="PAS_8"/>
    <property type="match status" value="1"/>
</dbReference>
<dbReference type="CDD" id="cd00009">
    <property type="entry name" value="AAA"/>
    <property type="match status" value="1"/>
</dbReference>
<dbReference type="InterPro" id="IPR027417">
    <property type="entry name" value="P-loop_NTPase"/>
</dbReference>
<dbReference type="InterPro" id="IPR002197">
    <property type="entry name" value="HTH_Fis"/>
</dbReference>
<protein>
    <submittedName>
        <fullName evidence="7">Sigma-54-dependent Fis family transcriptional regulator</fullName>
    </submittedName>
</protein>
<dbReference type="InterPro" id="IPR002078">
    <property type="entry name" value="Sigma_54_int"/>
</dbReference>
<keyword evidence="3" id="KW-0805">Transcription regulation</keyword>
<dbReference type="InterPro" id="IPR035965">
    <property type="entry name" value="PAS-like_dom_sf"/>
</dbReference>
<dbReference type="SUPFAM" id="SSF46689">
    <property type="entry name" value="Homeodomain-like"/>
    <property type="match status" value="1"/>
</dbReference>
<dbReference type="Gene3D" id="3.30.450.40">
    <property type="match status" value="1"/>
</dbReference>
<evidence type="ECO:0000256" key="2">
    <source>
        <dbReference type="ARBA" id="ARBA00022840"/>
    </source>
</evidence>
<dbReference type="Pfam" id="PF25601">
    <property type="entry name" value="AAA_lid_14"/>
    <property type="match status" value="1"/>
</dbReference>
<evidence type="ECO:0000256" key="4">
    <source>
        <dbReference type="ARBA" id="ARBA00023125"/>
    </source>
</evidence>
<gene>
    <name evidence="7" type="ORF">CS538_14100</name>
</gene>
<dbReference type="GO" id="GO:0006355">
    <property type="term" value="P:regulation of DNA-templated transcription"/>
    <property type="evidence" value="ECO:0007669"/>
    <property type="project" value="InterPro"/>
</dbReference>
<dbReference type="InterPro" id="IPR000014">
    <property type="entry name" value="PAS"/>
</dbReference>
<accession>A0A2G7HDQ0</accession>
<dbReference type="InterPro" id="IPR003593">
    <property type="entry name" value="AAA+_ATPase"/>
</dbReference>
<keyword evidence="2" id="KW-0067">ATP-binding</keyword>
<dbReference type="Gene3D" id="1.10.10.60">
    <property type="entry name" value="Homeodomain-like"/>
    <property type="match status" value="1"/>
</dbReference>
<dbReference type="InterPro" id="IPR025944">
    <property type="entry name" value="Sigma_54_int_dom_CS"/>
</dbReference>
<sequence length="654" mass="74711">MKDYLKFIHNAWEKFIQTDYIDNKVRIEIAESWRRCKDYSVDHMNGRGSSRNKISVEFKGQENAQLISVAKPIMKGIYNIVEGSDFAIILSDKDGYIIEVIGDKDIMKRVEELNFVKGALWTEKAVGTNAIGTALCLDKPIQTIGAEHFCISQHSWTCSACPIHDEYGNIIGCLNMSGNSYNAHSHTLGIVTASAQAIEKQLALTISYNLINITFDSISEGMIILDKNFNIKRLNHRAEEILFISSDYALGINIHSILKNISFKEILKESYKSYSNIEGDFHINDNRVKCIVNAVPIKSNRKITGIVITFREATLVHKLVNKVIGYKASYNFDNIITVNEKMIEIIELAKKASKSNCNILIEGESGTGKELIAQSIHNYSMRATGPFLAVNCASIPRELVESELFGYERGAFTGASKEGHPGKFELADGGTIFLDELGELPLDMQSKLLRVLDNNKIIRVGGTYEKQLNVRVIGATNRNLKEEMKKKNFREDLYYRLGVINIKILPLRYRKEDIEVLVNSFVMNLNQRNLQQNKRVKKAYIDKLKEYDWPGNIRELRNVVERDYYLSDTGTVSPYYIEKNIFSETNNENYENKDINIIPMEKLEKENIENAIEKCNGNLAKAARLLDIGRSTLYRKIKKYNIKERYRITYTEKE</sequence>
<dbReference type="Pfam" id="PF02954">
    <property type="entry name" value="HTH_8"/>
    <property type="match status" value="1"/>
</dbReference>
<dbReference type="SUPFAM" id="SSF52540">
    <property type="entry name" value="P-loop containing nucleoside triphosphate hydrolases"/>
    <property type="match status" value="1"/>
</dbReference>
<dbReference type="RefSeq" id="WP_099839856.1">
    <property type="nucleotide sequence ID" value="NZ_PEIK01000012.1"/>
</dbReference>
<dbReference type="PANTHER" id="PTHR32071">
    <property type="entry name" value="TRANSCRIPTIONAL REGULATORY PROTEIN"/>
    <property type="match status" value="1"/>
</dbReference>
<evidence type="ECO:0000256" key="1">
    <source>
        <dbReference type="ARBA" id="ARBA00022741"/>
    </source>
</evidence>
<comment type="caution">
    <text evidence="7">The sequence shown here is derived from an EMBL/GenBank/DDBJ whole genome shotgun (WGS) entry which is preliminary data.</text>
</comment>
<reference evidence="7 8" key="1">
    <citation type="submission" date="2017-10" db="EMBL/GenBank/DDBJ databases">
        <title>Reclassification of Eubacterium combesii and discrepancies in the nomenclature of botulinum neurotoxin producing clostridia. Request for an Opinion.</title>
        <authorList>
            <person name="Dobritsa A.P."/>
            <person name="Kutumbaka K.K."/>
            <person name="Samadpour M."/>
        </authorList>
    </citation>
    <scope>NUCLEOTIDE SEQUENCE [LARGE SCALE GENOMIC DNA]</scope>
    <source>
        <strain evidence="7 8">DSM 20696</strain>
    </source>
</reference>
<evidence type="ECO:0000256" key="5">
    <source>
        <dbReference type="ARBA" id="ARBA00023163"/>
    </source>
</evidence>
<dbReference type="Pfam" id="PF00158">
    <property type="entry name" value="Sigma54_activat"/>
    <property type="match status" value="1"/>
</dbReference>
<dbReference type="AlphaFoldDB" id="A0A2G7HDQ0"/>
<dbReference type="GO" id="GO:0005524">
    <property type="term" value="F:ATP binding"/>
    <property type="evidence" value="ECO:0007669"/>
    <property type="project" value="UniProtKB-KW"/>
</dbReference>